<keyword evidence="2" id="KW-1185">Reference proteome</keyword>
<dbReference type="AlphaFoldDB" id="K9ZIT5"/>
<name>K9ZIT5_ANACC</name>
<proteinExistence type="predicted"/>
<gene>
    <name evidence="1" type="ordered locus">Anacy_3732</name>
</gene>
<dbReference type="Proteomes" id="UP000010474">
    <property type="component" value="Chromosome"/>
</dbReference>
<organism evidence="1 2">
    <name type="scientific">Anabaena cylindrica (strain ATCC 27899 / PCC 7122)</name>
    <dbReference type="NCBI Taxonomy" id="272123"/>
    <lineage>
        <taxon>Bacteria</taxon>
        <taxon>Bacillati</taxon>
        <taxon>Cyanobacteriota</taxon>
        <taxon>Cyanophyceae</taxon>
        <taxon>Nostocales</taxon>
        <taxon>Nostocaceae</taxon>
        <taxon>Anabaena</taxon>
    </lineage>
</organism>
<protein>
    <submittedName>
        <fullName evidence="1">Uncharacterized protein</fullName>
    </submittedName>
</protein>
<reference evidence="2" key="1">
    <citation type="journal article" date="2013" name="Proc. Natl. Acad. Sci. U.S.A.">
        <title>Improving the coverage of the cyanobacterial phylum using diversity-driven genome sequencing.</title>
        <authorList>
            <person name="Shih P.M."/>
            <person name="Wu D."/>
            <person name="Latifi A."/>
            <person name="Axen S.D."/>
            <person name="Fewer D.P."/>
            <person name="Talla E."/>
            <person name="Calteau A."/>
            <person name="Cai F."/>
            <person name="Tandeau de Marsac N."/>
            <person name="Rippka R."/>
            <person name="Herdman M."/>
            <person name="Sivonen K."/>
            <person name="Coursin T."/>
            <person name="Laurent T."/>
            <person name="Goodwin L."/>
            <person name="Nolan M."/>
            <person name="Davenport K.W."/>
            <person name="Han C.S."/>
            <person name="Rubin E.M."/>
            <person name="Eisen J.A."/>
            <person name="Woyke T."/>
            <person name="Gugger M."/>
            <person name="Kerfeld C.A."/>
        </authorList>
    </citation>
    <scope>NUCLEOTIDE SEQUENCE [LARGE SCALE GENOMIC DNA]</scope>
    <source>
        <strain evidence="2">ATCC 27899 / PCC 7122</strain>
    </source>
</reference>
<dbReference type="KEGG" id="acy:Anacy_3732"/>
<dbReference type="EMBL" id="CP003659">
    <property type="protein sequence ID" value="AFZ59116.1"/>
    <property type="molecule type" value="Genomic_DNA"/>
</dbReference>
<dbReference type="HOGENOM" id="CLU_3003904_0_0_3"/>
<evidence type="ECO:0000313" key="2">
    <source>
        <dbReference type="Proteomes" id="UP000010474"/>
    </source>
</evidence>
<sequence length="56" mass="6655">MLLHLIFIYLNTQVIVSKSRTFILNNQVSQDIKYCYSGLQINRHRPNLNMHILEPL</sequence>
<dbReference type="STRING" id="272123.Anacy_3732"/>
<accession>K9ZIT5</accession>
<evidence type="ECO:0000313" key="1">
    <source>
        <dbReference type="EMBL" id="AFZ59116.1"/>
    </source>
</evidence>